<feature type="chain" id="PRO_5019331293" evidence="1">
    <location>
        <begin position="19"/>
        <end position="183"/>
    </location>
</feature>
<evidence type="ECO:0000313" key="2">
    <source>
        <dbReference type="EMBL" id="AZQ44491.1"/>
    </source>
</evidence>
<protein>
    <submittedName>
        <fullName evidence="2">Uncharacterized protein</fullName>
    </submittedName>
</protein>
<evidence type="ECO:0000313" key="3">
    <source>
        <dbReference type="Proteomes" id="UP000279600"/>
    </source>
</evidence>
<sequence length="183" mass="20195">MKTIVLLFILCSACAINAQSFHTEHNYKSKGIIIQNSYPKGGQRFTAPDGKEYVYVIFWTSITNSSDASMQLNLAFSANSFTIPSSGDINFNVYLPDTEMKPEKAALPNYGLDIISYLNKNLDSKTKLGATITPHSSYSFYTVAIANQGVEGTMRAGFELQNEELIYGLNNHKISSGTIQLVK</sequence>
<dbReference type="RefSeq" id="WP_126447978.1">
    <property type="nucleotide sequence ID" value="NZ_CP034549.1"/>
</dbReference>
<dbReference type="AlphaFoldDB" id="A0A3S9MZ06"/>
<proteinExistence type="predicted"/>
<dbReference type="OrthoDB" id="1179861at2"/>
<organism evidence="2 3">
    <name type="scientific">Nonlabens ponticola</name>
    <dbReference type="NCBI Taxonomy" id="2496866"/>
    <lineage>
        <taxon>Bacteria</taxon>
        <taxon>Pseudomonadati</taxon>
        <taxon>Bacteroidota</taxon>
        <taxon>Flavobacteriia</taxon>
        <taxon>Flavobacteriales</taxon>
        <taxon>Flavobacteriaceae</taxon>
        <taxon>Nonlabens</taxon>
    </lineage>
</organism>
<dbReference type="Proteomes" id="UP000279600">
    <property type="component" value="Chromosome"/>
</dbReference>
<dbReference type="EMBL" id="CP034549">
    <property type="protein sequence ID" value="AZQ44491.1"/>
    <property type="molecule type" value="Genomic_DNA"/>
</dbReference>
<evidence type="ECO:0000256" key="1">
    <source>
        <dbReference type="SAM" id="SignalP"/>
    </source>
</evidence>
<reference evidence="2 3" key="1">
    <citation type="submission" date="2018-12" db="EMBL/GenBank/DDBJ databases">
        <title>Complete genome of Nonlabens sp. MJ115.</title>
        <authorList>
            <person name="Choi H.S."/>
            <person name="Jung J."/>
        </authorList>
    </citation>
    <scope>NUCLEOTIDE SEQUENCE [LARGE SCALE GENOMIC DNA]</scope>
    <source>
        <strain evidence="2 3">MJ115</strain>
    </source>
</reference>
<accession>A0A3S9MZ06</accession>
<gene>
    <name evidence="2" type="ORF">EJ995_09640</name>
</gene>
<keyword evidence="1" id="KW-0732">Signal</keyword>
<dbReference type="KEGG" id="noj:EJ995_09640"/>
<keyword evidence="3" id="KW-1185">Reference proteome</keyword>
<feature type="signal peptide" evidence="1">
    <location>
        <begin position="1"/>
        <end position="18"/>
    </location>
</feature>
<name>A0A3S9MZ06_9FLAO</name>